<dbReference type="EMBL" id="JAOWKX010000008">
    <property type="protein sequence ID" value="MCV2886119.1"/>
    <property type="molecule type" value="Genomic_DNA"/>
</dbReference>
<gene>
    <name evidence="1" type="ORF">OE749_15610</name>
</gene>
<accession>A0ABT3ABY4</accession>
<organism evidence="1 2">
    <name type="scientific">Fluctibacter corallii</name>
    <dbReference type="NCBI Taxonomy" id="2984329"/>
    <lineage>
        <taxon>Bacteria</taxon>
        <taxon>Pseudomonadati</taxon>
        <taxon>Pseudomonadota</taxon>
        <taxon>Gammaproteobacteria</taxon>
        <taxon>Alteromonadales</taxon>
        <taxon>Alteromonadaceae</taxon>
        <taxon>Fluctibacter</taxon>
    </lineage>
</organism>
<reference evidence="1 2" key="1">
    <citation type="submission" date="2022-10" db="EMBL/GenBank/DDBJ databases">
        <title>Aestuariibacter sp. AA17 isolated from Montipora capitata coral fragment.</title>
        <authorList>
            <person name="Emsley S.A."/>
            <person name="Pfannmuller K.M."/>
            <person name="Loughran R.M."/>
            <person name="Shlafstein M."/>
            <person name="Papke E."/>
            <person name="Saw J.H."/>
            <person name="Ushijima B."/>
            <person name="Videau P."/>
        </authorList>
    </citation>
    <scope>NUCLEOTIDE SEQUENCE [LARGE SCALE GENOMIC DNA]</scope>
    <source>
        <strain evidence="1 2">AA17</strain>
    </source>
</reference>
<dbReference type="Proteomes" id="UP001652504">
    <property type="component" value="Unassembled WGS sequence"/>
</dbReference>
<sequence length="100" mass="9541">MKGIIKSELSIDELHAVSGGVAANIAGAVAGGIGGFYGSIIGGGNSASGWDIAAGTVTGMAAGFFNPVRGFSSAAVSIGGGLAGGGITSVTNNIKRRLSD</sequence>
<protein>
    <submittedName>
        <fullName evidence="1">Uncharacterized protein</fullName>
    </submittedName>
</protein>
<name>A0ABT3ABY4_9ALTE</name>
<proteinExistence type="predicted"/>
<dbReference type="RefSeq" id="WP_263713405.1">
    <property type="nucleotide sequence ID" value="NZ_JAOWKX010000008.1"/>
</dbReference>
<comment type="caution">
    <text evidence="1">The sequence shown here is derived from an EMBL/GenBank/DDBJ whole genome shotgun (WGS) entry which is preliminary data.</text>
</comment>
<evidence type="ECO:0000313" key="2">
    <source>
        <dbReference type="Proteomes" id="UP001652504"/>
    </source>
</evidence>
<evidence type="ECO:0000313" key="1">
    <source>
        <dbReference type="EMBL" id="MCV2886119.1"/>
    </source>
</evidence>
<keyword evidence="2" id="KW-1185">Reference proteome</keyword>